<dbReference type="SUPFAM" id="SSF53187">
    <property type="entry name" value="Zn-dependent exopeptidases"/>
    <property type="match status" value="1"/>
</dbReference>
<keyword evidence="8 9" id="KW-0482">Metalloprotease</keyword>
<feature type="signal peptide" evidence="11">
    <location>
        <begin position="1"/>
        <end position="19"/>
    </location>
</feature>
<comment type="caution">
    <text evidence="12">The sequence shown here is derived from an EMBL/GenBank/DDBJ whole genome shotgun (WGS) entry which is preliminary data.</text>
</comment>
<comment type="cofactor">
    <cofactor evidence="1 10">
        <name>Zn(2+)</name>
        <dbReference type="ChEBI" id="CHEBI:29105"/>
    </cofactor>
</comment>
<keyword evidence="7 9" id="KW-0862">Zinc</keyword>
<evidence type="ECO:0000313" key="13">
    <source>
        <dbReference type="Proteomes" id="UP000630923"/>
    </source>
</evidence>
<keyword evidence="5 9" id="KW-0479">Metal-binding</keyword>
<evidence type="ECO:0000256" key="6">
    <source>
        <dbReference type="ARBA" id="ARBA00022801"/>
    </source>
</evidence>
<dbReference type="PRINTS" id="PR00932">
    <property type="entry name" value="AMINO1PTASE"/>
</dbReference>
<keyword evidence="11" id="KW-0732">Signal</keyword>
<dbReference type="Gene3D" id="2.30.250.10">
    <property type="entry name" value="Aminopeptidase i, Domain 2"/>
    <property type="match status" value="1"/>
</dbReference>
<evidence type="ECO:0000256" key="3">
    <source>
        <dbReference type="ARBA" id="ARBA00022438"/>
    </source>
</evidence>
<dbReference type="EMBL" id="BNCI01000002">
    <property type="protein sequence ID" value="GHF22403.1"/>
    <property type="molecule type" value="Genomic_DNA"/>
</dbReference>
<evidence type="ECO:0000256" key="11">
    <source>
        <dbReference type="SAM" id="SignalP"/>
    </source>
</evidence>
<evidence type="ECO:0000256" key="1">
    <source>
        <dbReference type="ARBA" id="ARBA00001947"/>
    </source>
</evidence>
<evidence type="ECO:0000256" key="4">
    <source>
        <dbReference type="ARBA" id="ARBA00022670"/>
    </source>
</evidence>
<dbReference type="EC" id="3.4.11.-" evidence="10"/>
<dbReference type="GO" id="GO:0008270">
    <property type="term" value="F:zinc ion binding"/>
    <property type="evidence" value="ECO:0007669"/>
    <property type="project" value="InterPro"/>
</dbReference>
<sequence length="481" mass="52101">MTFARTILSAFMLSTAITAAPAPMASANELCQQATCENGWKNADPNHVAAAMQFGEDYKSFLAEARTELLTVAAAIKTLKANGFKEWSEGTQVNKGDKYYHSNRDRALAIILGGKASIKDGVRIVASHIDSPRLELKGRPLYEKQGFALFQTNYHGGIRTYQWTNIPLALVGRVDRKDGSTTEINVGLNPDDPIFIIPELSPHTSRDRTSRKASDLIAHEELDPIVASGPHGEESVGKWVLSYLKDTYGIEPADLVSAELSLVPAMRPRDVGFDRRLMAIYGQDDRLAGFSSLIAATEANNLPQTAIIYLADNEESGNNNVTGASSMYLPNLIGNLLYAEIGDAYRQPILSGTFAQSKALSIDVNPGVNPMNPSAWELGNAPHLGGGVNIKLYGRGFDANSELIAWTRAALDANDVPWQTSTYKVGKAGGGTLGRELARQNIDTIDFGAPVLSIHTPYAVSDKLDLLAMKDGIKAFVEFSR</sequence>
<organism evidence="12 13">
    <name type="scientific">Kordiimonas sediminis</name>
    <dbReference type="NCBI Taxonomy" id="1735581"/>
    <lineage>
        <taxon>Bacteria</taxon>
        <taxon>Pseudomonadati</taxon>
        <taxon>Pseudomonadota</taxon>
        <taxon>Alphaproteobacteria</taxon>
        <taxon>Kordiimonadales</taxon>
        <taxon>Kordiimonadaceae</taxon>
        <taxon>Kordiimonas</taxon>
    </lineage>
</organism>
<comment type="similarity">
    <text evidence="2 9">Belongs to the peptidase M18 family.</text>
</comment>
<reference evidence="12" key="2">
    <citation type="submission" date="2020-09" db="EMBL/GenBank/DDBJ databases">
        <authorList>
            <person name="Sun Q."/>
            <person name="Kim S."/>
        </authorList>
    </citation>
    <scope>NUCLEOTIDE SEQUENCE</scope>
    <source>
        <strain evidence="12">KCTC 42590</strain>
    </source>
</reference>
<accession>A0A919ARI6</accession>
<keyword evidence="6 9" id="KW-0378">Hydrolase</keyword>
<evidence type="ECO:0000256" key="9">
    <source>
        <dbReference type="RuleBase" id="RU004386"/>
    </source>
</evidence>
<evidence type="ECO:0000313" key="12">
    <source>
        <dbReference type="EMBL" id="GHF22403.1"/>
    </source>
</evidence>
<dbReference type="PANTHER" id="PTHR28570:SF2">
    <property type="entry name" value="M18 FAMILY AMINOPEPTIDASE 1-RELATED"/>
    <property type="match status" value="1"/>
</dbReference>
<gene>
    <name evidence="12" type="primary">apeA</name>
    <name evidence="12" type="ORF">GCM10017044_15760</name>
</gene>
<evidence type="ECO:0000256" key="8">
    <source>
        <dbReference type="ARBA" id="ARBA00023049"/>
    </source>
</evidence>
<dbReference type="Proteomes" id="UP000630923">
    <property type="component" value="Unassembled WGS sequence"/>
</dbReference>
<dbReference type="SUPFAM" id="SSF101821">
    <property type="entry name" value="Aminopeptidase/glucanase lid domain"/>
    <property type="match status" value="1"/>
</dbReference>
<dbReference type="GO" id="GO:0006508">
    <property type="term" value="P:proteolysis"/>
    <property type="evidence" value="ECO:0007669"/>
    <property type="project" value="UniProtKB-KW"/>
</dbReference>
<dbReference type="Gene3D" id="3.40.630.10">
    <property type="entry name" value="Zn peptidases"/>
    <property type="match status" value="2"/>
</dbReference>
<dbReference type="InterPro" id="IPR023358">
    <property type="entry name" value="Peptidase_M18_dom2"/>
</dbReference>
<reference evidence="12" key="1">
    <citation type="journal article" date="2014" name="Int. J. Syst. Evol. Microbiol.">
        <title>Complete genome sequence of Corynebacterium casei LMG S-19264T (=DSM 44701T), isolated from a smear-ripened cheese.</title>
        <authorList>
            <consortium name="US DOE Joint Genome Institute (JGI-PGF)"/>
            <person name="Walter F."/>
            <person name="Albersmeier A."/>
            <person name="Kalinowski J."/>
            <person name="Ruckert C."/>
        </authorList>
    </citation>
    <scope>NUCLEOTIDE SEQUENCE</scope>
    <source>
        <strain evidence="12">KCTC 42590</strain>
    </source>
</reference>
<name>A0A919ARI6_9PROT</name>
<evidence type="ECO:0000256" key="2">
    <source>
        <dbReference type="ARBA" id="ARBA00008290"/>
    </source>
</evidence>
<dbReference type="InterPro" id="IPR001948">
    <property type="entry name" value="Peptidase_M18"/>
</dbReference>
<evidence type="ECO:0000256" key="7">
    <source>
        <dbReference type="ARBA" id="ARBA00022833"/>
    </source>
</evidence>
<dbReference type="AlphaFoldDB" id="A0A919ARI6"/>
<proteinExistence type="inferred from homology"/>
<keyword evidence="4 9" id="KW-0645">Protease</keyword>
<keyword evidence="3 9" id="KW-0031">Aminopeptidase</keyword>
<keyword evidence="13" id="KW-1185">Reference proteome</keyword>
<dbReference type="Pfam" id="PF02127">
    <property type="entry name" value="Peptidase_M18"/>
    <property type="match status" value="1"/>
</dbReference>
<dbReference type="PANTHER" id="PTHR28570">
    <property type="entry name" value="ASPARTYL AMINOPEPTIDASE"/>
    <property type="match status" value="1"/>
</dbReference>
<evidence type="ECO:0000256" key="5">
    <source>
        <dbReference type="ARBA" id="ARBA00022723"/>
    </source>
</evidence>
<dbReference type="GO" id="GO:0004177">
    <property type="term" value="F:aminopeptidase activity"/>
    <property type="evidence" value="ECO:0007669"/>
    <property type="project" value="UniProtKB-KW"/>
</dbReference>
<dbReference type="RefSeq" id="WP_229819264.1">
    <property type="nucleotide sequence ID" value="NZ_BNCI01000002.1"/>
</dbReference>
<evidence type="ECO:0000256" key="10">
    <source>
        <dbReference type="RuleBase" id="RU004387"/>
    </source>
</evidence>
<protein>
    <recommendedName>
        <fullName evidence="10">M18 family aminopeptidase</fullName>
        <ecNumber evidence="10">3.4.11.-</ecNumber>
    </recommendedName>
</protein>
<feature type="chain" id="PRO_5037437808" description="M18 family aminopeptidase" evidence="11">
    <location>
        <begin position="20"/>
        <end position="481"/>
    </location>
</feature>
<dbReference type="GO" id="GO:0008237">
    <property type="term" value="F:metallopeptidase activity"/>
    <property type="evidence" value="ECO:0007669"/>
    <property type="project" value="UniProtKB-KW"/>
</dbReference>
<dbReference type="GO" id="GO:0005737">
    <property type="term" value="C:cytoplasm"/>
    <property type="evidence" value="ECO:0007669"/>
    <property type="project" value="UniProtKB-ARBA"/>
</dbReference>